<dbReference type="PANTHER" id="PTHR42958:SF4">
    <property type="entry name" value="HYDROGENASE EXPRESSION_FORMATION PROTEIN HUPK"/>
    <property type="match status" value="1"/>
</dbReference>
<dbReference type="SUPFAM" id="SSF56762">
    <property type="entry name" value="HydB/Nqo4-like"/>
    <property type="match status" value="1"/>
</dbReference>
<dbReference type="Proteomes" id="UP000053176">
    <property type="component" value="Unassembled WGS sequence"/>
</dbReference>
<comment type="cofactor">
    <cofactor evidence="1">
        <name>Ni(2+)</name>
        <dbReference type="ChEBI" id="CHEBI:49786"/>
    </cofactor>
</comment>
<organism evidence="2 3">
    <name type="scientific">Rhizobium loti</name>
    <name type="common">Mesorhizobium loti</name>
    <dbReference type="NCBI Taxonomy" id="381"/>
    <lineage>
        <taxon>Bacteria</taxon>
        <taxon>Pseudomonadati</taxon>
        <taxon>Pseudomonadota</taxon>
        <taxon>Alphaproteobacteria</taxon>
        <taxon>Hyphomicrobiales</taxon>
        <taxon>Phyllobacteriaceae</taxon>
        <taxon>Mesorhizobium</taxon>
    </lineage>
</organism>
<keyword evidence="1" id="KW-0460">Magnesium</keyword>
<dbReference type="InterPro" id="IPR001501">
    <property type="entry name" value="Ni-dep_hyd_lsu"/>
</dbReference>
<dbReference type="AlphaFoldDB" id="A0A117N447"/>
<dbReference type="GO" id="GO:0016151">
    <property type="term" value="F:nickel cation binding"/>
    <property type="evidence" value="ECO:0007669"/>
    <property type="project" value="InterPro"/>
</dbReference>
<dbReference type="OrthoDB" id="9157196at2"/>
<name>A0A117N447_RHILI</name>
<comment type="caution">
    <text evidence="2">The sequence shown here is derived from an EMBL/GenBank/DDBJ whole genome shotgun (WGS) entry which is preliminary data.</text>
</comment>
<dbReference type="InterPro" id="IPR050867">
    <property type="entry name" value="NiFe/NiFeSe_hydrgnase_LSU"/>
</dbReference>
<feature type="binding site" evidence="1">
    <location>
        <position position="314"/>
    </location>
    <ligand>
        <name>Mg(2+)</name>
        <dbReference type="ChEBI" id="CHEBI:18420"/>
    </ligand>
</feature>
<dbReference type="Pfam" id="PF00374">
    <property type="entry name" value="NiFeSe_Hases"/>
    <property type="match status" value="1"/>
</dbReference>
<keyword evidence="1" id="KW-0479">Metal-binding</keyword>
<dbReference type="EMBL" id="LPWA01000090">
    <property type="protein sequence ID" value="KUM27563.1"/>
    <property type="molecule type" value="Genomic_DNA"/>
</dbReference>
<gene>
    <name evidence="2" type="ORF">AU467_16855</name>
</gene>
<feature type="binding site" evidence="1">
    <location>
        <position position="357"/>
    </location>
    <ligand>
        <name>Ni(2+)</name>
        <dbReference type="ChEBI" id="CHEBI:49786"/>
    </ligand>
</feature>
<dbReference type="Gene3D" id="1.10.645.10">
    <property type="entry name" value="Cytochrome-c3 Hydrogenase, chain B"/>
    <property type="match status" value="1"/>
</dbReference>
<dbReference type="PANTHER" id="PTHR42958">
    <property type="entry name" value="HYDROGENASE-2 LARGE CHAIN"/>
    <property type="match status" value="1"/>
</dbReference>
<reference evidence="2 3" key="1">
    <citation type="submission" date="2015-12" db="EMBL/GenBank/DDBJ databases">
        <title>Draft genome sequence of Mesorhizobium sp. UFLA 01-765, a multitolerant efficient symbiont and plant-growth promoting strain isolated from Zn-mining soil using Leucaena leucocephala as a trap plant.</title>
        <authorList>
            <person name="Rangel W.M."/>
            <person name="Thijs S."/>
            <person name="Longatti S.M."/>
            <person name="Moreira F.M."/>
            <person name="Weyens N."/>
            <person name="Vangronsveld J."/>
            <person name="Van Hamme J.D."/>
            <person name="Bottos E.M."/>
            <person name="Rineau F."/>
        </authorList>
    </citation>
    <scope>NUCLEOTIDE SEQUENCE [LARGE SCALE GENOMIC DNA]</scope>
    <source>
        <strain evidence="2 3">UFLA 01-765</strain>
    </source>
</reference>
<evidence type="ECO:0000256" key="1">
    <source>
        <dbReference type="PIRSR" id="PIRSR601501-1"/>
    </source>
</evidence>
<proteinExistence type="predicted"/>
<protein>
    <submittedName>
        <fullName evidence="2">Hydrogenase assembly protein HupF</fullName>
    </submittedName>
</protein>
<accession>A0A117N447</accession>
<sequence>MTPFIGTGTIRIEVTVSRARTRSVAVKANRPQGLTRMFLDRRPEEAPALAQKLFSLCGFAQSVAARLAVLEAADLTMNDEDRMGACAGLLAERIFETLRALIVHWPTPLPAAVAAAAGANLRGALTASKAIVEEVKAERLDRARVAVTAEQLSVAATALGIPGQGDTLMAGTALAAMLRDVENDRTITGRSPDPLTIKDDPEVATRLWDEPGYANLPYLFGRVAETGAYARFASAGFAGASHLAQRLLARTGDVHISLSQLTALAWTGEFDWTLLASSGPTPGAGGYGAVECARGRLYHQAEIGDDGRLSAYRIIAPTEWNFHPAGPFVETLLSSPLRTDEASVRSVSRLAALFDPCVAFEVDVREAANA</sequence>
<evidence type="ECO:0000313" key="2">
    <source>
        <dbReference type="EMBL" id="KUM27563.1"/>
    </source>
</evidence>
<evidence type="ECO:0000313" key="3">
    <source>
        <dbReference type="Proteomes" id="UP000053176"/>
    </source>
</evidence>
<dbReference type="InterPro" id="IPR029014">
    <property type="entry name" value="NiFe-Hase_large"/>
</dbReference>
<keyword evidence="1" id="KW-0533">Nickel</keyword>